<dbReference type="Proteomes" id="UP000655225">
    <property type="component" value="Unassembled WGS sequence"/>
</dbReference>
<reference evidence="1 2" key="1">
    <citation type="submission" date="2020-04" db="EMBL/GenBank/DDBJ databases">
        <title>Plant Genome Project.</title>
        <authorList>
            <person name="Zhang R.-G."/>
        </authorList>
    </citation>
    <scope>NUCLEOTIDE SEQUENCE [LARGE SCALE GENOMIC DNA]</scope>
    <source>
        <strain evidence="1">YNK0</strain>
        <tissue evidence="1">Leaf</tissue>
    </source>
</reference>
<name>A0A834ZST8_TETSI</name>
<gene>
    <name evidence="1" type="ORF">HHK36_004366</name>
</gene>
<protein>
    <submittedName>
        <fullName evidence="1">Uncharacterized protein</fullName>
    </submittedName>
</protein>
<evidence type="ECO:0000313" key="1">
    <source>
        <dbReference type="EMBL" id="KAF8411807.1"/>
    </source>
</evidence>
<keyword evidence="2" id="KW-1185">Reference proteome</keyword>
<sequence>MNCTFGGHVFCQTREFQSSRLAAQLPFLSKDPSVQSACFSYKTGNDQLTVRDHGRQSDARHSLCCPLRYVLLLCIMTQIQFSDSNTGFTWFLKSLNCFSFLGEIEWLFLKAFSSTASVETAVGVFAEIVAEVVVADRVAVAAVVGNIHALESDVPLQLVAALSPDAGA</sequence>
<evidence type="ECO:0000313" key="2">
    <source>
        <dbReference type="Proteomes" id="UP000655225"/>
    </source>
</evidence>
<comment type="caution">
    <text evidence="1">The sequence shown here is derived from an EMBL/GenBank/DDBJ whole genome shotgun (WGS) entry which is preliminary data.</text>
</comment>
<dbReference type="EMBL" id="JABCRI010000002">
    <property type="protein sequence ID" value="KAF8411807.1"/>
    <property type="molecule type" value="Genomic_DNA"/>
</dbReference>
<proteinExistence type="predicted"/>
<organism evidence="1 2">
    <name type="scientific">Tetracentron sinense</name>
    <name type="common">Spur-leaf</name>
    <dbReference type="NCBI Taxonomy" id="13715"/>
    <lineage>
        <taxon>Eukaryota</taxon>
        <taxon>Viridiplantae</taxon>
        <taxon>Streptophyta</taxon>
        <taxon>Embryophyta</taxon>
        <taxon>Tracheophyta</taxon>
        <taxon>Spermatophyta</taxon>
        <taxon>Magnoliopsida</taxon>
        <taxon>Trochodendrales</taxon>
        <taxon>Trochodendraceae</taxon>
        <taxon>Tetracentron</taxon>
    </lineage>
</organism>
<dbReference type="AlphaFoldDB" id="A0A834ZST8"/>
<accession>A0A834ZST8</accession>